<dbReference type="Proteomes" id="UP000033684">
    <property type="component" value="Unassembled WGS sequence"/>
</dbReference>
<dbReference type="EMBL" id="LAJX01000009">
    <property type="protein sequence ID" value="KJV07958.1"/>
    <property type="molecule type" value="Genomic_DNA"/>
</dbReference>
<evidence type="ECO:0000313" key="3">
    <source>
        <dbReference type="Proteomes" id="UP000033684"/>
    </source>
</evidence>
<dbReference type="InterPro" id="IPR005586">
    <property type="entry name" value="ABC_trans_aux"/>
</dbReference>
<organism evidence="2 3">
    <name type="scientific">Methylocucumis oryzae</name>
    <dbReference type="NCBI Taxonomy" id="1632867"/>
    <lineage>
        <taxon>Bacteria</taxon>
        <taxon>Pseudomonadati</taxon>
        <taxon>Pseudomonadota</taxon>
        <taxon>Gammaproteobacteria</taxon>
        <taxon>Methylococcales</taxon>
        <taxon>Methylococcaceae</taxon>
        <taxon>Methylocucumis</taxon>
    </lineage>
</organism>
<reference evidence="3" key="1">
    <citation type="submission" date="2015-03" db="EMBL/GenBank/DDBJ databases">
        <title>Draft genome sequence of a novel methanotroph (Sn10-6) isolated from flooded ricefield rhizosphere in India.</title>
        <authorList>
            <person name="Pandit P.S."/>
            <person name="Pore S.D."/>
            <person name="Arora P."/>
            <person name="Kapse N.G."/>
            <person name="Dhakephalkar P.K."/>
            <person name="Rahalkar M.C."/>
        </authorList>
    </citation>
    <scope>NUCLEOTIDE SEQUENCE [LARGE SCALE GENOMIC DNA]</scope>
    <source>
        <strain evidence="3">Sn10-6</strain>
    </source>
</reference>
<dbReference type="SUPFAM" id="SSF159594">
    <property type="entry name" value="XCC0632-like"/>
    <property type="match status" value="1"/>
</dbReference>
<keyword evidence="3" id="KW-1185">Reference proteome</keyword>
<reference evidence="2 3" key="2">
    <citation type="journal article" date="2016" name="Microb. Ecol.">
        <title>Genome Characteristics of a Novel Type I Methanotroph (Sn10-6) Isolated from a Flooded Indian Rice Field.</title>
        <authorList>
            <person name="Rahalkar M.C."/>
            <person name="Pandit P.S."/>
            <person name="Dhakephalkar P.K."/>
            <person name="Pore S."/>
            <person name="Arora P."/>
            <person name="Kapse N."/>
        </authorList>
    </citation>
    <scope>NUCLEOTIDE SEQUENCE [LARGE SCALE GENOMIC DNA]</scope>
    <source>
        <strain evidence="2 3">Sn10-6</strain>
    </source>
</reference>
<evidence type="ECO:0000313" key="2">
    <source>
        <dbReference type="EMBL" id="KJV07958.1"/>
    </source>
</evidence>
<feature type="domain" description="ABC-type transport auxiliary lipoprotein component" evidence="1">
    <location>
        <begin position="13"/>
        <end position="174"/>
    </location>
</feature>
<sequence>MSGCAGTPATHFYQLSVLTKPKTGFAPRTEPLRIGVGPLALAAVLQREQIVTKEHDNHVAIAEFHHWAEPLQDGLLQVITHNLANIQPEFEFYRYAWSAYGSVDYKIIIDITRLDAVLGQHADLEASWVIMNEAKHQPVLSQRTKLSVPLASDNYLDLVACYNELLVKLTEQIAVSLGFLIHK</sequence>
<accession>A0A0F3IN24</accession>
<name>A0A0F3IN24_9GAMM</name>
<dbReference type="Gene3D" id="3.40.50.10610">
    <property type="entry name" value="ABC-type transport auxiliary lipoprotein component"/>
    <property type="match status" value="1"/>
</dbReference>
<dbReference type="Pfam" id="PF03886">
    <property type="entry name" value="ABC_trans_aux"/>
    <property type="match status" value="1"/>
</dbReference>
<comment type="caution">
    <text evidence="2">The sequence shown here is derived from an EMBL/GenBank/DDBJ whole genome shotgun (WGS) entry which is preliminary data.</text>
</comment>
<protein>
    <recommendedName>
        <fullName evidence="1">ABC-type transport auxiliary lipoprotein component domain-containing protein</fullName>
    </recommendedName>
</protein>
<evidence type="ECO:0000259" key="1">
    <source>
        <dbReference type="Pfam" id="PF03886"/>
    </source>
</evidence>
<gene>
    <name evidence="2" type="ORF">VZ94_01200</name>
</gene>
<proteinExistence type="predicted"/>
<dbReference type="AlphaFoldDB" id="A0A0F3IN24"/>